<gene>
    <name evidence="3" type="ORF">MKJ03_07815</name>
</gene>
<keyword evidence="4" id="KW-1185">Reference proteome</keyword>
<dbReference type="InterPro" id="IPR036237">
    <property type="entry name" value="Xyl_isomerase-like_sf"/>
</dbReference>
<dbReference type="RefSeq" id="WP_245136086.1">
    <property type="nucleotide sequence ID" value="NZ_CP128477.1"/>
</dbReference>
<dbReference type="Pfam" id="PF05114">
    <property type="entry name" value="MbnB_TglH_ChrH"/>
    <property type="match status" value="1"/>
</dbReference>
<dbReference type="HAMAP" id="MF_00697">
    <property type="entry name" value="UPF0276"/>
    <property type="match status" value="1"/>
</dbReference>
<sequence length="306" mass="33926">MSANAVTKTPVTVSNRNARGETLPPRAGAGFKPQHADTILADEFRIGFLEVHAENYMGAGGHPHRILTRIREEFPLSIHGVGLSIGSPTGLDQAHLARLKTVIDRYQPEQVSEHLAWSTHESHFLNDLLPVPYDEATLARVCDHIDQVQETLGRRILLENPSTYLGFEASTMSETDFIRSIARRTGCGLLLDINNVHVSATNHGYGARDYLADFPLQSVEEIHLAGHAEDVDDSGLPLLIDSHDRPIDDLVWKLYEHVLAKLGPLPTLIEWDNDVPEWPVLKSEAQRADAILDRHAPVELGVRHAS</sequence>
<evidence type="ECO:0000256" key="1">
    <source>
        <dbReference type="HAMAP-Rule" id="MF_00697"/>
    </source>
</evidence>
<dbReference type="PANTHER" id="PTHR42194:SF1">
    <property type="entry name" value="UPF0276 PROTEIN HI_1600"/>
    <property type="match status" value="1"/>
</dbReference>
<keyword evidence="3" id="KW-0614">Plasmid</keyword>
<dbReference type="EMBL" id="JALAYX010000002">
    <property type="protein sequence ID" value="MCJ8238231.1"/>
    <property type="molecule type" value="Genomic_DNA"/>
</dbReference>
<dbReference type="InterPro" id="IPR007801">
    <property type="entry name" value="MbnB/TglH/ChrH"/>
</dbReference>
<accession>A0ABT0CYJ5</accession>
<feature type="region of interest" description="Disordered" evidence="2">
    <location>
        <begin position="1"/>
        <end position="31"/>
    </location>
</feature>
<name>A0ABT0CYJ5_9HYPH</name>
<evidence type="ECO:0000256" key="2">
    <source>
        <dbReference type="SAM" id="MobiDB-lite"/>
    </source>
</evidence>
<feature type="compositionally biased region" description="Polar residues" evidence="2">
    <location>
        <begin position="1"/>
        <end position="17"/>
    </location>
</feature>
<comment type="caution">
    <text evidence="3">The sequence shown here is derived from an EMBL/GenBank/DDBJ whole genome shotgun (WGS) entry which is preliminary data.</text>
</comment>
<protein>
    <recommendedName>
        <fullName evidence="1">UPF0276 protein MKJ03_07815</fullName>
    </recommendedName>
</protein>
<comment type="similarity">
    <text evidence="1">Belongs to the UPF0276 family.</text>
</comment>
<geneLocation type="plasmid" evidence="3">
    <name>unnamed</name>
</geneLocation>
<evidence type="ECO:0000313" key="3">
    <source>
        <dbReference type="EMBL" id="MCJ8238231.1"/>
    </source>
</evidence>
<reference evidence="3 4" key="1">
    <citation type="submission" date="2022-03" db="EMBL/GenBank/DDBJ databases">
        <title>Rhizobium SSM4.3 sp. nov., isolated from Sediment (Gouqi Island).</title>
        <authorList>
            <person name="Chen G."/>
        </authorList>
    </citation>
    <scope>NUCLEOTIDE SEQUENCE [LARGE SCALE GENOMIC DNA]</scope>
    <source>
        <strain evidence="3 4">SSM4.3</strain>
        <plasmid evidence="3">unnamed</plasmid>
    </source>
</reference>
<evidence type="ECO:0000313" key="4">
    <source>
        <dbReference type="Proteomes" id="UP001522662"/>
    </source>
</evidence>
<organism evidence="3 4">
    <name type="scientific">Peteryoungia algae</name>
    <dbReference type="NCBI Taxonomy" id="2919917"/>
    <lineage>
        <taxon>Bacteria</taxon>
        <taxon>Pseudomonadati</taxon>
        <taxon>Pseudomonadota</taxon>
        <taxon>Alphaproteobacteria</taxon>
        <taxon>Hyphomicrobiales</taxon>
        <taxon>Rhizobiaceae</taxon>
        <taxon>Peteryoungia</taxon>
    </lineage>
</organism>
<dbReference type="Gene3D" id="3.20.20.150">
    <property type="entry name" value="Divalent-metal-dependent TIM barrel enzymes"/>
    <property type="match status" value="1"/>
</dbReference>
<proteinExistence type="inferred from homology"/>
<dbReference type="NCBIfam" id="NF003818">
    <property type="entry name" value="PRK05409.1"/>
    <property type="match status" value="1"/>
</dbReference>
<dbReference type="Proteomes" id="UP001522662">
    <property type="component" value="Unassembled WGS sequence"/>
</dbReference>
<dbReference type="SUPFAM" id="SSF51658">
    <property type="entry name" value="Xylose isomerase-like"/>
    <property type="match status" value="1"/>
</dbReference>
<dbReference type="PANTHER" id="PTHR42194">
    <property type="entry name" value="UPF0276 PROTEIN HI_1600"/>
    <property type="match status" value="1"/>
</dbReference>